<keyword evidence="5 7" id="KW-0472">Membrane</keyword>
<name>A0A8T0PI31_PANVG</name>
<comment type="caution">
    <text evidence="8">The sequence shown here is derived from an EMBL/GenBank/DDBJ whole genome shotgun (WGS) entry which is preliminary data.</text>
</comment>
<evidence type="ECO:0000256" key="6">
    <source>
        <dbReference type="SAM" id="MobiDB-lite"/>
    </source>
</evidence>
<evidence type="ECO:0000256" key="7">
    <source>
        <dbReference type="SAM" id="Phobius"/>
    </source>
</evidence>
<feature type="transmembrane region" description="Helical" evidence="7">
    <location>
        <begin position="47"/>
        <end position="65"/>
    </location>
</feature>
<dbReference type="GO" id="GO:0010256">
    <property type="term" value="P:endomembrane system organization"/>
    <property type="evidence" value="ECO:0007669"/>
    <property type="project" value="TreeGrafter"/>
</dbReference>
<keyword evidence="4 7" id="KW-1133">Transmembrane helix</keyword>
<feature type="compositionally biased region" description="Low complexity" evidence="6">
    <location>
        <begin position="296"/>
        <end position="317"/>
    </location>
</feature>
<organism evidence="8 9">
    <name type="scientific">Panicum virgatum</name>
    <name type="common">Blackwell switchgrass</name>
    <dbReference type="NCBI Taxonomy" id="38727"/>
    <lineage>
        <taxon>Eukaryota</taxon>
        <taxon>Viridiplantae</taxon>
        <taxon>Streptophyta</taxon>
        <taxon>Embryophyta</taxon>
        <taxon>Tracheophyta</taxon>
        <taxon>Spermatophyta</taxon>
        <taxon>Magnoliopsida</taxon>
        <taxon>Liliopsida</taxon>
        <taxon>Poales</taxon>
        <taxon>Poaceae</taxon>
        <taxon>PACMAD clade</taxon>
        <taxon>Panicoideae</taxon>
        <taxon>Panicodae</taxon>
        <taxon>Paniceae</taxon>
        <taxon>Panicinae</taxon>
        <taxon>Panicum</taxon>
        <taxon>Panicum sect. Hiantes</taxon>
    </lineage>
</organism>
<feature type="transmembrane region" description="Helical" evidence="7">
    <location>
        <begin position="191"/>
        <end position="209"/>
    </location>
</feature>
<comment type="similarity">
    <text evidence="2">Belongs to the plant DMP1 protein family.</text>
</comment>
<dbReference type="EMBL" id="CM029051">
    <property type="protein sequence ID" value="KAG2560289.1"/>
    <property type="molecule type" value="Genomic_DNA"/>
</dbReference>
<dbReference type="Pfam" id="PF05078">
    <property type="entry name" value="DUF679"/>
    <property type="match status" value="2"/>
</dbReference>
<evidence type="ECO:0000313" key="8">
    <source>
        <dbReference type="EMBL" id="KAG2560289.1"/>
    </source>
</evidence>
<dbReference type="GO" id="GO:0005737">
    <property type="term" value="C:cytoplasm"/>
    <property type="evidence" value="ECO:0007669"/>
    <property type="project" value="UniProtKB-ARBA"/>
</dbReference>
<protein>
    <submittedName>
        <fullName evidence="8">Uncharacterized protein</fullName>
    </submittedName>
</protein>
<dbReference type="PANTHER" id="PTHR31621:SF27">
    <property type="entry name" value="OS01G0368500 PROTEIN"/>
    <property type="match status" value="1"/>
</dbReference>
<dbReference type="PANTHER" id="PTHR31621">
    <property type="entry name" value="PROTEIN DMP3"/>
    <property type="match status" value="1"/>
</dbReference>
<feature type="transmembrane region" description="Helical" evidence="7">
    <location>
        <begin position="107"/>
        <end position="125"/>
    </location>
</feature>
<keyword evidence="3 7" id="KW-0812">Transmembrane</keyword>
<comment type="subcellular location">
    <subcellularLocation>
        <location evidence="1">Membrane</location>
        <topology evidence="1">Multi-pass membrane protein</topology>
    </subcellularLocation>
</comment>
<evidence type="ECO:0000256" key="2">
    <source>
        <dbReference type="ARBA" id="ARBA00008707"/>
    </source>
</evidence>
<reference evidence="8" key="1">
    <citation type="submission" date="2020-05" db="EMBL/GenBank/DDBJ databases">
        <title>WGS assembly of Panicum virgatum.</title>
        <authorList>
            <person name="Lovell J.T."/>
            <person name="Jenkins J."/>
            <person name="Shu S."/>
            <person name="Juenger T.E."/>
            <person name="Schmutz J."/>
        </authorList>
    </citation>
    <scope>NUCLEOTIDE SEQUENCE</scope>
    <source>
        <strain evidence="8">AP13</strain>
    </source>
</reference>
<evidence type="ECO:0000256" key="3">
    <source>
        <dbReference type="ARBA" id="ARBA00022692"/>
    </source>
</evidence>
<dbReference type="InterPro" id="IPR007770">
    <property type="entry name" value="DMP"/>
</dbReference>
<gene>
    <name evidence="8" type="ORF">PVAP13_8KG053100</name>
</gene>
<evidence type="ECO:0000256" key="4">
    <source>
        <dbReference type="ARBA" id="ARBA00022989"/>
    </source>
</evidence>
<dbReference type="Proteomes" id="UP000823388">
    <property type="component" value="Chromosome 8K"/>
</dbReference>
<evidence type="ECO:0000256" key="1">
    <source>
        <dbReference type="ARBA" id="ARBA00004141"/>
    </source>
</evidence>
<evidence type="ECO:0000256" key="5">
    <source>
        <dbReference type="ARBA" id="ARBA00023136"/>
    </source>
</evidence>
<sequence length="336" mass="36184">MGFFDKSLGAVANLSKLLPTGTTLAFQTMAPAFTKGGECEDHDVNFAFTWGLISFLTVLCAALSFTDRKGVTYYGVATPSGFKLFNQQKLRRLDLAGHQRRRMRMNWLDFLHAGVSAAVFVALAFCDAGVQRCLVKQDSQPWKDFLNHLPLAVGFLASFVLIIYPSKRKGIGDVGADDPSHKKRWRFDKSMVTVAGLSKLLPAGTTLAFQTMAPSFTRGGQCKRHGVNFGFTWGLIGFLTVLCAALSFTDSITDEHGVTYYGVATPPGLEALRPPPDQGRGRRVGGIEEEEEDQAAGRGAPCTPSSAPPCSWRSPSATAACRGACSRRSRGSGGSS</sequence>
<feature type="transmembrane region" description="Helical" evidence="7">
    <location>
        <begin position="145"/>
        <end position="164"/>
    </location>
</feature>
<keyword evidence="9" id="KW-1185">Reference proteome</keyword>
<feature type="transmembrane region" description="Helical" evidence="7">
    <location>
        <begin position="229"/>
        <end position="248"/>
    </location>
</feature>
<accession>A0A8T0PI31</accession>
<proteinExistence type="inferred from homology"/>
<evidence type="ECO:0000313" key="9">
    <source>
        <dbReference type="Proteomes" id="UP000823388"/>
    </source>
</evidence>
<dbReference type="GO" id="GO:0016020">
    <property type="term" value="C:membrane"/>
    <property type="evidence" value="ECO:0007669"/>
    <property type="project" value="UniProtKB-SubCell"/>
</dbReference>
<feature type="region of interest" description="Disordered" evidence="6">
    <location>
        <begin position="264"/>
        <end position="317"/>
    </location>
</feature>
<dbReference type="AlphaFoldDB" id="A0A8T0PI31"/>